<feature type="transmembrane region" description="Helical" evidence="3">
    <location>
        <begin position="129"/>
        <end position="148"/>
    </location>
</feature>
<dbReference type="AlphaFoldDB" id="A0A9Q4C478"/>
<protein>
    <submittedName>
        <fullName evidence="5">NAD-binding protein</fullName>
    </submittedName>
</protein>
<keyword evidence="3" id="KW-0472">Membrane</keyword>
<evidence type="ECO:0000256" key="3">
    <source>
        <dbReference type="SAM" id="Phobius"/>
    </source>
</evidence>
<feature type="domain" description="RCK N-terminal" evidence="4">
    <location>
        <begin position="231"/>
        <end position="347"/>
    </location>
</feature>
<dbReference type="Pfam" id="PF02254">
    <property type="entry name" value="TrkA_N"/>
    <property type="match status" value="1"/>
</dbReference>
<keyword evidence="3" id="KW-1133">Transmembrane helix</keyword>
<dbReference type="PANTHER" id="PTHR43833:SF9">
    <property type="entry name" value="POTASSIUM CHANNEL PROTEIN YUGO-RELATED"/>
    <property type="match status" value="1"/>
</dbReference>
<evidence type="ECO:0000259" key="4">
    <source>
        <dbReference type="PROSITE" id="PS51201"/>
    </source>
</evidence>
<feature type="transmembrane region" description="Helical" evidence="3">
    <location>
        <begin position="96"/>
        <end position="117"/>
    </location>
</feature>
<comment type="caution">
    <text evidence="5">The sequence shown here is derived from an EMBL/GenBank/DDBJ whole genome shotgun (WGS) entry which is preliminary data.</text>
</comment>
<evidence type="ECO:0000313" key="6">
    <source>
        <dbReference type="Proteomes" id="UP001149411"/>
    </source>
</evidence>
<accession>A0A9Q4C478</accession>
<dbReference type="PANTHER" id="PTHR43833">
    <property type="entry name" value="POTASSIUM CHANNEL PROTEIN 2-RELATED-RELATED"/>
    <property type="match status" value="1"/>
</dbReference>
<proteinExistence type="predicted"/>
<dbReference type="Pfam" id="PF07885">
    <property type="entry name" value="Ion_trans_2"/>
    <property type="match status" value="1"/>
</dbReference>
<dbReference type="PROSITE" id="PS51201">
    <property type="entry name" value="RCK_N"/>
    <property type="match status" value="1"/>
</dbReference>
<feature type="transmembrane region" description="Helical" evidence="3">
    <location>
        <begin position="189"/>
        <end position="211"/>
    </location>
</feature>
<dbReference type="InterPro" id="IPR013099">
    <property type="entry name" value="K_chnl_dom"/>
</dbReference>
<feature type="compositionally biased region" description="Acidic residues" evidence="2">
    <location>
        <begin position="373"/>
        <end position="387"/>
    </location>
</feature>
<dbReference type="SUPFAM" id="SSF51735">
    <property type="entry name" value="NAD(P)-binding Rossmann-fold domains"/>
    <property type="match status" value="1"/>
</dbReference>
<feature type="transmembrane region" description="Helical" evidence="3">
    <location>
        <begin position="47"/>
        <end position="65"/>
    </location>
</feature>
<dbReference type="InterPro" id="IPR050721">
    <property type="entry name" value="Trk_Ktr_HKT_K-transport"/>
</dbReference>
<organism evidence="5 6">
    <name type="scientific">Halorutilus salinus</name>
    <dbReference type="NCBI Taxonomy" id="2487751"/>
    <lineage>
        <taxon>Archaea</taxon>
        <taxon>Methanobacteriati</taxon>
        <taxon>Methanobacteriota</taxon>
        <taxon>Stenosarchaea group</taxon>
        <taxon>Halobacteria</taxon>
        <taxon>Halorutilales</taxon>
        <taxon>Halorutilaceae</taxon>
        <taxon>Halorutilus</taxon>
    </lineage>
</organism>
<dbReference type="GO" id="GO:0006813">
    <property type="term" value="P:potassium ion transport"/>
    <property type="evidence" value="ECO:0007669"/>
    <property type="project" value="InterPro"/>
</dbReference>
<name>A0A9Q4C478_9EURY</name>
<dbReference type="GO" id="GO:0005886">
    <property type="term" value="C:plasma membrane"/>
    <property type="evidence" value="ECO:0007669"/>
    <property type="project" value="UniProtKB-SubCell"/>
</dbReference>
<dbReference type="Proteomes" id="UP001149411">
    <property type="component" value="Unassembled WGS sequence"/>
</dbReference>
<dbReference type="InterPro" id="IPR036291">
    <property type="entry name" value="NAD(P)-bd_dom_sf"/>
</dbReference>
<evidence type="ECO:0000313" key="5">
    <source>
        <dbReference type="EMBL" id="MCX2818026.1"/>
    </source>
</evidence>
<feature type="region of interest" description="Disordered" evidence="2">
    <location>
        <begin position="367"/>
        <end position="387"/>
    </location>
</feature>
<keyword evidence="6" id="KW-1185">Reference proteome</keyword>
<gene>
    <name evidence="5" type="ORF">EGH25_01470</name>
</gene>
<dbReference type="InterPro" id="IPR003148">
    <property type="entry name" value="RCK_N"/>
</dbReference>
<feature type="transmembrane region" description="Helical" evidence="3">
    <location>
        <begin position="7"/>
        <end position="27"/>
    </location>
</feature>
<dbReference type="EMBL" id="RKLV01000001">
    <property type="protein sequence ID" value="MCX2818026.1"/>
    <property type="molecule type" value="Genomic_DNA"/>
</dbReference>
<keyword evidence="3" id="KW-0812">Transmembrane</keyword>
<comment type="subcellular location">
    <subcellularLocation>
        <location evidence="1">Cell membrane</location>
        <topology evidence="1">Multi-pass membrane protein</topology>
    </subcellularLocation>
</comment>
<dbReference type="Gene3D" id="3.40.50.720">
    <property type="entry name" value="NAD(P)-binding Rossmann-like Domain"/>
    <property type="match status" value="1"/>
</dbReference>
<dbReference type="Gene3D" id="1.10.287.70">
    <property type="match status" value="1"/>
</dbReference>
<reference evidence="5" key="1">
    <citation type="submission" date="2022-09" db="EMBL/GenBank/DDBJ databases">
        <title>Haloadaptaus new haloarchaeum isolated from saline soil.</title>
        <authorList>
            <person name="Duran-Viseras A."/>
            <person name="Sanchez-Porro C."/>
            <person name="Ventosa A."/>
        </authorList>
    </citation>
    <scope>NUCLEOTIDE SEQUENCE</scope>
    <source>
        <strain evidence="5">F3-133</strain>
    </source>
</reference>
<dbReference type="RefSeq" id="WP_266085629.1">
    <property type="nucleotide sequence ID" value="NZ_RKLV01000001.1"/>
</dbReference>
<sequence>MPRRETAAVALTAIVGIISVVTGVVSLSYQPYVTPLAAYVPDTVRSLVSLTGAFTGFAMLLSAWGLSHRLRVAWYTSLALLPVTALQGVAQSNVLSVPLVVLSVVAVPGVAAGRSGFSRRLTLDQGQWAAVGALVSALVYGTVGSYALRDGFGGIETPVDALYYTVITVSTVGYGDAVPTSQLARTFSISFVVVGTAAFAFALGSLVTPAIEARLSKALGRMTELQLETLEDHVIVLGYTGDTSPIVDELGERAGFVVLTPDDDVASRLRDRGTMTVTANPSNESALERARVEKARAVVAATADDADDALAVLTARQMNPDLRIVVSAADEENVRKLRRAGADTVISPASIVGDLLVESALTGEDTGTVADEVLGEELEGDDGEGEG</sequence>
<feature type="transmembrane region" description="Helical" evidence="3">
    <location>
        <begin position="72"/>
        <end position="90"/>
    </location>
</feature>
<dbReference type="SUPFAM" id="SSF81324">
    <property type="entry name" value="Voltage-gated potassium channels"/>
    <property type="match status" value="1"/>
</dbReference>
<evidence type="ECO:0000256" key="2">
    <source>
        <dbReference type="SAM" id="MobiDB-lite"/>
    </source>
</evidence>
<evidence type="ECO:0000256" key="1">
    <source>
        <dbReference type="ARBA" id="ARBA00004651"/>
    </source>
</evidence>